<dbReference type="HOGENOM" id="CLU_022448_0_0_1"/>
<dbReference type="InParanoid" id="C1GCL0"/>
<evidence type="ECO:0000256" key="1">
    <source>
        <dbReference type="SAM" id="MobiDB-lite"/>
    </source>
</evidence>
<evidence type="ECO:0008006" key="5">
    <source>
        <dbReference type="Google" id="ProtNLM"/>
    </source>
</evidence>
<keyword evidence="2" id="KW-0812">Transmembrane</keyword>
<keyword evidence="2" id="KW-0472">Membrane</keyword>
<dbReference type="GeneID" id="22583787"/>
<dbReference type="Proteomes" id="UP000001628">
    <property type="component" value="Unassembled WGS sequence"/>
</dbReference>
<dbReference type="VEuPathDB" id="FungiDB:PADG_04732"/>
<dbReference type="EMBL" id="KN275961">
    <property type="protein sequence ID" value="EEH48653.2"/>
    <property type="molecule type" value="Genomic_DNA"/>
</dbReference>
<organism evidence="3 4">
    <name type="scientific">Paracoccidioides brasiliensis (strain Pb18)</name>
    <dbReference type="NCBI Taxonomy" id="502780"/>
    <lineage>
        <taxon>Eukaryota</taxon>
        <taxon>Fungi</taxon>
        <taxon>Dikarya</taxon>
        <taxon>Ascomycota</taxon>
        <taxon>Pezizomycotina</taxon>
        <taxon>Eurotiomycetes</taxon>
        <taxon>Eurotiomycetidae</taxon>
        <taxon>Onygenales</taxon>
        <taxon>Ajellomycetaceae</taxon>
        <taxon>Paracoccidioides</taxon>
    </lineage>
</organism>
<proteinExistence type="predicted"/>
<dbReference type="RefSeq" id="XP_010760122.1">
    <property type="nucleotide sequence ID" value="XM_010761820.1"/>
</dbReference>
<dbReference type="AlphaFoldDB" id="C1GCL0"/>
<dbReference type="Gene3D" id="1.10.167.10">
    <property type="entry name" value="Regulator of G-protein Signalling 4, domain 2"/>
    <property type="match status" value="1"/>
</dbReference>
<dbReference type="SUPFAM" id="SSF48097">
    <property type="entry name" value="Regulator of G-protein signaling, RGS"/>
    <property type="match status" value="1"/>
</dbReference>
<dbReference type="eggNOG" id="ENOG502SM9E">
    <property type="taxonomic scope" value="Eukaryota"/>
</dbReference>
<dbReference type="OMA" id="VAEFWIM"/>
<feature type="transmembrane region" description="Helical" evidence="2">
    <location>
        <begin position="231"/>
        <end position="250"/>
    </location>
</feature>
<evidence type="ECO:0000313" key="4">
    <source>
        <dbReference type="Proteomes" id="UP000001628"/>
    </source>
</evidence>
<dbReference type="STRING" id="502780.C1GCL0"/>
<accession>C1GCL0</accession>
<feature type="transmembrane region" description="Helical" evidence="2">
    <location>
        <begin position="270"/>
        <end position="290"/>
    </location>
</feature>
<feature type="transmembrane region" description="Helical" evidence="2">
    <location>
        <begin position="88"/>
        <end position="112"/>
    </location>
</feature>
<gene>
    <name evidence="3" type="ORF">PADG_04732</name>
</gene>
<reference evidence="3 4" key="1">
    <citation type="journal article" date="2011" name="PLoS Genet.">
        <title>Comparative genomic analysis of human fungal pathogens causing paracoccidioidomycosis.</title>
        <authorList>
            <person name="Desjardins C.A."/>
            <person name="Champion M.D."/>
            <person name="Holder J.W."/>
            <person name="Muszewska A."/>
            <person name="Goldberg J."/>
            <person name="Bailao A.M."/>
            <person name="Brigido M.M."/>
            <person name="Ferreira M.E."/>
            <person name="Garcia A.M."/>
            <person name="Grynberg M."/>
            <person name="Gujja S."/>
            <person name="Heiman D.I."/>
            <person name="Henn M.R."/>
            <person name="Kodira C.D."/>
            <person name="Leon-Narvaez H."/>
            <person name="Longo L.V."/>
            <person name="Ma L.J."/>
            <person name="Malavazi I."/>
            <person name="Matsuo A.L."/>
            <person name="Morais F.V."/>
            <person name="Pereira M."/>
            <person name="Rodriguez-Brito S."/>
            <person name="Sakthikumar S."/>
            <person name="Salem-Izacc S.M."/>
            <person name="Sykes S.M."/>
            <person name="Teixeira M.M."/>
            <person name="Vallejo M.C."/>
            <person name="Walter M.E."/>
            <person name="Yandava C."/>
            <person name="Young S."/>
            <person name="Zeng Q."/>
            <person name="Zucker J."/>
            <person name="Felipe M.S."/>
            <person name="Goldman G.H."/>
            <person name="Haas B.J."/>
            <person name="McEwen J.G."/>
            <person name="Nino-Vega G."/>
            <person name="Puccia R."/>
            <person name="San-Blas G."/>
            <person name="Soares C.M."/>
            <person name="Birren B.W."/>
            <person name="Cuomo C.A."/>
        </authorList>
    </citation>
    <scope>NUCLEOTIDE SEQUENCE [LARGE SCALE GENOMIC DNA]</scope>
    <source>
        <strain evidence="3 4">Pb18</strain>
    </source>
</reference>
<protein>
    <recommendedName>
        <fullName evidence="5">RGS domain-containing protein</fullName>
    </recommendedName>
</protein>
<feature type="transmembrane region" description="Helical" evidence="2">
    <location>
        <begin position="155"/>
        <end position="175"/>
    </location>
</feature>
<dbReference type="OrthoDB" id="5313079at2759"/>
<evidence type="ECO:0000313" key="3">
    <source>
        <dbReference type="EMBL" id="EEH48653.2"/>
    </source>
</evidence>
<feature type="transmembrane region" description="Helical" evidence="2">
    <location>
        <begin position="200"/>
        <end position="219"/>
    </location>
</feature>
<feature type="transmembrane region" description="Helical" evidence="2">
    <location>
        <begin position="20"/>
        <end position="42"/>
    </location>
</feature>
<keyword evidence="4" id="KW-1185">Reference proteome</keyword>
<dbReference type="InterPro" id="IPR044926">
    <property type="entry name" value="RGS_subdomain_2"/>
</dbReference>
<sequence>MVDNSLPGWDKGLQPLNALGVFYVGFDIVWTLLVLWGLIVLWRNKTVPSVRMRNVPLATCSVIFLHGYGGFYILAYPLKGSISCDLEFWFMCGVLPIGIALFQASNIQLLNVATLQQRFLRDDGTTNDPTPEEIRCPFNKFRCWWTHLTWAKQTMFGIGFGMFLELASSLLIYIGSRKFNSHGLWSKYENRLQCRQGIEWLPTIIWQFFWSWIFAPCVLFKIRNIKDVHCWRLQTSLCIVAGLIALPMWLGSLYSPNLSYRQMNTYWGPPLWFLPGIMMMELATLFFPFYEVMFIRKIQARASQTMGDLEALRSSGSLSKNNNRDYSLAALEKVLDSDSPRFLHFAATHDFSGENIMFLNHVRDWKAAWGRSPANMKLKKPNADEMESYRRHLYNVAIEIYVTYVHLFGAEFPINIESDIYRDLKNVFMPAAMTLMKLPKRKPSQSGICPVTSDIEATAGSFLVQLPHDNDQNEQKTPAQEYEDILYRGHQNIINMVPRLPPNTLIPDSFNENVYDRAAASVKVLVLRNTWPKFVDHEASIRKRETKKDLFTRIAMCFHGREAPNESVAAASEPLFRVSGFNNVTRLWKTQRDATERNHHEKRARRYETSRPLSSPDITISMALFPSPHPLICFLCFASFVQRGGIWHFLTG</sequence>
<dbReference type="KEGG" id="pbn:PADG_04732"/>
<keyword evidence="2" id="KW-1133">Transmembrane helix</keyword>
<feature type="region of interest" description="Disordered" evidence="1">
    <location>
        <begin position="592"/>
        <end position="612"/>
    </location>
</feature>
<name>C1GCL0_PARBD</name>
<dbReference type="InterPro" id="IPR036305">
    <property type="entry name" value="RGS_sf"/>
</dbReference>
<feature type="transmembrane region" description="Helical" evidence="2">
    <location>
        <begin position="54"/>
        <end position="76"/>
    </location>
</feature>
<evidence type="ECO:0000256" key="2">
    <source>
        <dbReference type="SAM" id="Phobius"/>
    </source>
</evidence>